<feature type="compositionally biased region" description="Basic and acidic residues" evidence="2">
    <location>
        <begin position="878"/>
        <end position="891"/>
    </location>
</feature>
<dbReference type="InterPro" id="IPR029052">
    <property type="entry name" value="Metallo-depent_PP-like"/>
</dbReference>
<dbReference type="Pfam" id="PF03422">
    <property type="entry name" value="CBM_6"/>
    <property type="match status" value="1"/>
</dbReference>
<reference evidence="6" key="1">
    <citation type="journal article" date="2019" name="Int. J. Syst. Evol. Microbiol.">
        <title>The Global Catalogue of Microorganisms (GCM) 10K type strain sequencing project: providing services to taxonomists for standard genome sequencing and annotation.</title>
        <authorList>
            <consortium name="The Broad Institute Genomics Platform"/>
            <consortium name="The Broad Institute Genome Sequencing Center for Infectious Disease"/>
            <person name="Wu L."/>
            <person name="Ma J."/>
        </authorList>
    </citation>
    <scope>NUCLEOTIDE SEQUENCE [LARGE SCALE GENOMIC DNA]</scope>
    <source>
        <strain evidence="6">JCM 16546</strain>
    </source>
</reference>
<dbReference type="Gene3D" id="3.60.21.10">
    <property type="match status" value="1"/>
</dbReference>
<dbReference type="InterPro" id="IPR005084">
    <property type="entry name" value="CBM6"/>
</dbReference>
<comment type="caution">
    <text evidence="5">The sequence shown here is derived from an EMBL/GenBank/DDBJ whole genome shotgun (WGS) entry which is preliminary data.</text>
</comment>
<dbReference type="SMART" id="SM00606">
    <property type="entry name" value="CBD_IV"/>
    <property type="match status" value="1"/>
</dbReference>
<dbReference type="Proteomes" id="UP001410795">
    <property type="component" value="Unassembled WGS sequence"/>
</dbReference>
<dbReference type="InterPro" id="IPR032179">
    <property type="entry name" value="Cry22Aa_Ig-like"/>
</dbReference>
<feature type="domain" description="CBM6" evidence="4">
    <location>
        <begin position="63"/>
        <end position="204"/>
    </location>
</feature>
<keyword evidence="6" id="KW-1185">Reference proteome</keyword>
<dbReference type="PANTHER" id="PTHR45867:SF3">
    <property type="entry name" value="ACID PHOSPHATASE TYPE 7"/>
    <property type="match status" value="1"/>
</dbReference>
<organism evidence="5 6">
    <name type="scientific">Microbacterium marinilacus</name>
    <dbReference type="NCBI Taxonomy" id="415209"/>
    <lineage>
        <taxon>Bacteria</taxon>
        <taxon>Bacillati</taxon>
        <taxon>Actinomycetota</taxon>
        <taxon>Actinomycetes</taxon>
        <taxon>Micrococcales</taxon>
        <taxon>Microbacteriaceae</taxon>
        <taxon>Microbacterium</taxon>
    </lineage>
</organism>
<feature type="compositionally biased region" description="Acidic residues" evidence="2">
    <location>
        <begin position="947"/>
        <end position="963"/>
    </location>
</feature>
<dbReference type="InterPro" id="IPR004843">
    <property type="entry name" value="Calcineurin-like_PHP"/>
</dbReference>
<feature type="compositionally biased region" description="Acidic residues" evidence="2">
    <location>
        <begin position="892"/>
        <end position="938"/>
    </location>
</feature>
<proteinExistence type="predicted"/>
<accession>A0ABP7BI84</accession>
<evidence type="ECO:0000256" key="2">
    <source>
        <dbReference type="SAM" id="MobiDB-lite"/>
    </source>
</evidence>
<dbReference type="Pfam" id="PF16403">
    <property type="entry name" value="Bact_surface_Ig-like"/>
    <property type="match status" value="1"/>
</dbReference>
<dbReference type="Gene3D" id="2.60.40.380">
    <property type="entry name" value="Purple acid phosphatase-like, N-terminal"/>
    <property type="match status" value="1"/>
</dbReference>
<dbReference type="InterPro" id="IPR015914">
    <property type="entry name" value="PAPs_N"/>
</dbReference>
<keyword evidence="1" id="KW-0732">Signal</keyword>
<evidence type="ECO:0000313" key="6">
    <source>
        <dbReference type="Proteomes" id="UP001410795"/>
    </source>
</evidence>
<dbReference type="SUPFAM" id="SSF56300">
    <property type="entry name" value="Metallo-dependent phosphatases"/>
    <property type="match status" value="1"/>
</dbReference>
<evidence type="ECO:0000256" key="1">
    <source>
        <dbReference type="ARBA" id="ARBA00022729"/>
    </source>
</evidence>
<keyword evidence="3" id="KW-1133">Transmembrane helix</keyword>
<gene>
    <name evidence="5" type="ORF">GCM10022202_21060</name>
</gene>
<feature type="transmembrane region" description="Helical" evidence="3">
    <location>
        <begin position="1126"/>
        <end position="1148"/>
    </location>
</feature>
<feature type="compositionally biased region" description="Polar residues" evidence="2">
    <location>
        <begin position="964"/>
        <end position="992"/>
    </location>
</feature>
<dbReference type="InterPro" id="IPR006584">
    <property type="entry name" value="Cellulose-bd_IV"/>
</dbReference>
<keyword evidence="3" id="KW-0812">Transmembrane</keyword>
<dbReference type="Pfam" id="PF16656">
    <property type="entry name" value="Pur_ac_phosph_N"/>
    <property type="match status" value="1"/>
</dbReference>
<feature type="compositionally biased region" description="Polar residues" evidence="2">
    <location>
        <begin position="865"/>
        <end position="877"/>
    </location>
</feature>
<dbReference type="Gene3D" id="2.60.40.10">
    <property type="entry name" value="Immunoglobulins"/>
    <property type="match status" value="1"/>
</dbReference>
<dbReference type="EMBL" id="BAAAYV010000009">
    <property type="protein sequence ID" value="GAA3659975.1"/>
    <property type="molecule type" value="Genomic_DNA"/>
</dbReference>
<dbReference type="Gene3D" id="2.60.120.260">
    <property type="entry name" value="Galactose-binding domain-like"/>
    <property type="match status" value="2"/>
</dbReference>
<dbReference type="InterPro" id="IPR008963">
    <property type="entry name" value="Purple_acid_Pase-like_N"/>
</dbReference>
<keyword evidence="3" id="KW-0472">Membrane</keyword>
<dbReference type="SUPFAM" id="SSF49785">
    <property type="entry name" value="Galactose-binding domain-like"/>
    <property type="match status" value="1"/>
</dbReference>
<dbReference type="PANTHER" id="PTHR45867">
    <property type="entry name" value="PURPLE ACID PHOSPHATASE"/>
    <property type="match status" value="1"/>
</dbReference>
<dbReference type="Pfam" id="PF00149">
    <property type="entry name" value="Metallophos"/>
    <property type="match status" value="1"/>
</dbReference>
<dbReference type="SUPFAM" id="SSF49363">
    <property type="entry name" value="Purple acid phosphatase, N-terminal domain"/>
    <property type="match status" value="1"/>
</dbReference>
<evidence type="ECO:0000259" key="4">
    <source>
        <dbReference type="PROSITE" id="PS51175"/>
    </source>
</evidence>
<dbReference type="PROSITE" id="PS51175">
    <property type="entry name" value="CBM6"/>
    <property type="match status" value="1"/>
</dbReference>
<dbReference type="InterPro" id="IPR013783">
    <property type="entry name" value="Ig-like_fold"/>
</dbReference>
<name>A0ABP7BI84_9MICO</name>
<protein>
    <recommendedName>
        <fullName evidence="4">CBM6 domain-containing protein</fullName>
    </recommendedName>
</protein>
<evidence type="ECO:0000256" key="3">
    <source>
        <dbReference type="SAM" id="Phobius"/>
    </source>
</evidence>
<sequence length="1156" mass="121597">MLTNEASPAPAGASREHRMGRLGIAGLVLLSLTAGSVSATALPAAAGVEPTAAAATGIAVEPVRIQAEDYTSDSGNGLKKETGVDATGVSLGNVGGTYDGGVLTFDEVDLGATPLSTLTVRYVNNSGRVGANPSLDFYLDEQTDENKVATVALPVTGSDWNAYDTTTVDLPEAVSGEHKLIVVMHVTPDAGHPYVGNFDYFEFGPEPLPETFLTTADAWRYSDDGTDPSGDGSLSWTTAGFDDSAWKQAVGSFGSKKGAADLGGGFVANTLLQYTLDGSSNTVPTYHFRNDIEITDVQLAQIESLEGTIVYDDAVRIYVNGEKVAGFVDDRVDEAENQNLAYAGASNGNPQTSTFTIPAEALEAGENTISVALYQDRETSSDIYLDLKSLVPVVPVPEPTEATISDIVLHVGGTEAERNLTWYSDVDVPQAAQLAKSAEVSDGQFPASARTIEPTKTGGTTSGEFFRDATFDGLEENTEYAYRVGSDEKGWSDAYTFRTQDFSGDFSFLFFGDPQVGASGNLARDEAGWIDTVDVATQSYPDAELLFSAGDQVENAPNEAQYDTFLKPDQLRSIPLVATNGNHDVASKAYEQHFNVPNEDLTAGAGSGSSSGGDYWFLYKDVLFIDINSNSRDFDSHNAFMEKVVAEQGHKAKWKVLAFHHSIYSVASHTADTDILERRDQMPAKISELGFDLVLMGHDHNYTRSYLIKDGELADSTEVAGQARVEAEEGEVLYITANSSSGSKYYDTRAPEAWFASVINQEKVRNYSAIEVTDREVTVRTLRSQQSVVDGKTNVVNSVVDEVVLAKPDHVAPELTVPADGEIAFGADFDPLEGVSATDDVDGDLTDAIEVSGAVDTSRPGSHGLTYTVSDAAGNTATKDRAVTVTEKPEEPGIEEPGTDEPGTEEPGTDEPGTDEPGTEEPGTDEPGTDEPGTDEPGTDQPGTDEPGTDEPGTDEPGTEESGTDQPGTDESGTDQPGTDESGTDQPGTDQPGTDEPGTDQPDAEEPSADEPAATQPSFTPAPPVADGADLPAALRDRVSATVSGRTVSLGGLTPGEWHYVYAYSEPTGLGWVQADGEGLASTALPAGLEPGVHRIAVLDADGDLIGWTEVTVGAGGLAATGSDGAAVWGAGALAVLLLVAGGALLVARRRGRVTH</sequence>
<dbReference type="InterPro" id="IPR008979">
    <property type="entry name" value="Galactose-bd-like_sf"/>
</dbReference>
<feature type="region of interest" description="Disordered" evidence="2">
    <location>
        <begin position="852"/>
        <end position="1029"/>
    </location>
</feature>
<evidence type="ECO:0000313" key="5">
    <source>
        <dbReference type="EMBL" id="GAA3659975.1"/>
    </source>
</evidence>